<keyword evidence="1" id="KW-0812">Transmembrane</keyword>
<accession>A0A2M7TSD9</accession>
<feature type="transmembrane region" description="Helical" evidence="1">
    <location>
        <begin position="251"/>
        <end position="272"/>
    </location>
</feature>
<proteinExistence type="predicted"/>
<dbReference type="AlphaFoldDB" id="A0A2M7TSD9"/>
<evidence type="ECO:0000256" key="1">
    <source>
        <dbReference type="SAM" id="Phobius"/>
    </source>
</evidence>
<evidence type="ECO:0000313" key="3">
    <source>
        <dbReference type="EMBL" id="PIZ58662.1"/>
    </source>
</evidence>
<name>A0A2M7TSD9_9BACT</name>
<protein>
    <recommendedName>
        <fullName evidence="2">DUF4349 domain-containing protein</fullName>
    </recommendedName>
</protein>
<evidence type="ECO:0000313" key="4">
    <source>
        <dbReference type="Proteomes" id="UP000229336"/>
    </source>
</evidence>
<keyword evidence="1" id="KW-0472">Membrane</keyword>
<dbReference type="Pfam" id="PF14257">
    <property type="entry name" value="DUF4349"/>
    <property type="match status" value="1"/>
</dbReference>
<organism evidence="3 4">
    <name type="scientific">Candidatus Shapirobacteria bacterium CG_4_10_14_0_2_um_filter_40_12</name>
    <dbReference type="NCBI Taxonomy" id="1974871"/>
    <lineage>
        <taxon>Bacteria</taxon>
        <taxon>Candidatus Shapironibacteriota</taxon>
    </lineage>
</organism>
<dbReference type="EMBL" id="PFNX01000062">
    <property type="protein sequence ID" value="PIZ58662.1"/>
    <property type="molecule type" value="Genomic_DNA"/>
</dbReference>
<feature type="domain" description="DUF4349" evidence="2">
    <location>
        <begin position="60"/>
        <end position="267"/>
    </location>
</feature>
<dbReference type="InterPro" id="IPR025645">
    <property type="entry name" value="DUF4349"/>
</dbReference>
<evidence type="ECO:0000259" key="2">
    <source>
        <dbReference type="Pfam" id="PF14257"/>
    </source>
</evidence>
<sequence length="279" mass="30929">MINFLKRNWAAVILILLGLLWVKNNFLTSRLATTGQLDMMALPSAGSRVAQVAPSESANRVVIQDTSLSLQVKDVAEVIKNVEDTAKSLGGFLISSDLSKPEGAASGTISVRVPENKRTEAMTAFKKMAVKVVSESVMGTDVTDQYEDLGARLDVLNKTKIKFEEILDKATAINDLLNVQRELISLQSQIDSVKGQQKYYEQSAKLSKVMVYLSTDELALPYTPTNEWRPMVVFKEAVRSLVLILRSLGSLIIYLVVLSPVWVSALLIIKFVRKRQIRA</sequence>
<comment type="caution">
    <text evidence="3">The sequence shown here is derived from an EMBL/GenBank/DDBJ whole genome shotgun (WGS) entry which is preliminary data.</text>
</comment>
<reference evidence="4" key="1">
    <citation type="submission" date="2017-09" db="EMBL/GenBank/DDBJ databases">
        <title>Depth-based differentiation of microbial function through sediment-hosted aquifers and enrichment of novel symbionts in the deep terrestrial subsurface.</title>
        <authorList>
            <person name="Probst A.J."/>
            <person name="Ladd B."/>
            <person name="Jarett J.K."/>
            <person name="Geller-Mcgrath D.E."/>
            <person name="Sieber C.M.K."/>
            <person name="Emerson J.B."/>
            <person name="Anantharaman K."/>
            <person name="Thomas B.C."/>
            <person name="Malmstrom R."/>
            <person name="Stieglmeier M."/>
            <person name="Klingl A."/>
            <person name="Woyke T."/>
            <person name="Ryan C.M."/>
            <person name="Banfield J.F."/>
        </authorList>
    </citation>
    <scope>NUCLEOTIDE SEQUENCE [LARGE SCALE GENOMIC DNA]</scope>
</reference>
<dbReference type="Proteomes" id="UP000229336">
    <property type="component" value="Unassembled WGS sequence"/>
</dbReference>
<keyword evidence="1" id="KW-1133">Transmembrane helix</keyword>
<gene>
    <name evidence="3" type="ORF">COY20_03370</name>
</gene>